<feature type="domain" description="Solute-binding protein family 3/N-terminal" evidence="6">
    <location>
        <begin position="38"/>
        <end position="267"/>
    </location>
</feature>
<dbReference type="InterPro" id="IPR018313">
    <property type="entry name" value="SBP_3_CS"/>
</dbReference>
<evidence type="ECO:0000256" key="3">
    <source>
        <dbReference type="ARBA" id="ARBA00022729"/>
    </source>
</evidence>
<evidence type="ECO:0000256" key="4">
    <source>
        <dbReference type="RuleBase" id="RU003744"/>
    </source>
</evidence>
<feature type="chain" id="PRO_5017425009" evidence="5">
    <location>
        <begin position="27"/>
        <end position="342"/>
    </location>
</feature>
<feature type="signal peptide" evidence="5">
    <location>
        <begin position="1"/>
        <end position="26"/>
    </location>
</feature>
<dbReference type="EMBL" id="BGZJ01000001">
    <property type="protein sequence ID" value="GBO93306.1"/>
    <property type="molecule type" value="Genomic_DNA"/>
</dbReference>
<dbReference type="GO" id="GO:0006865">
    <property type="term" value="P:amino acid transport"/>
    <property type="evidence" value="ECO:0007669"/>
    <property type="project" value="TreeGrafter"/>
</dbReference>
<dbReference type="RefSeq" id="WP_116269707.1">
    <property type="nucleotide sequence ID" value="NZ_BGZJ01000001.1"/>
</dbReference>
<organism evidence="7 8">
    <name type="scientific">Mesosutterella multiformis</name>
    <dbReference type="NCBI Taxonomy" id="2259133"/>
    <lineage>
        <taxon>Bacteria</taxon>
        <taxon>Pseudomonadati</taxon>
        <taxon>Pseudomonadota</taxon>
        <taxon>Betaproteobacteria</taxon>
        <taxon>Burkholderiales</taxon>
        <taxon>Sutterellaceae</taxon>
        <taxon>Mesosutterella</taxon>
    </lineage>
</organism>
<evidence type="ECO:0000256" key="5">
    <source>
        <dbReference type="SAM" id="SignalP"/>
    </source>
</evidence>
<dbReference type="PANTHER" id="PTHR30085">
    <property type="entry name" value="AMINO ACID ABC TRANSPORTER PERMEASE"/>
    <property type="match status" value="1"/>
</dbReference>
<keyword evidence="2" id="KW-0813">Transport</keyword>
<evidence type="ECO:0000256" key="2">
    <source>
        <dbReference type="ARBA" id="ARBA00022448"/>
    </source>
</evidence>
<keyword evidence="8" id="KW-1185">Reference proteome</keyword>
<name>A0A388SAR9_9BURK</name>
<dbReference type="OrthoDB" id="9777941at2"/>
<reference evidence="7 8" key="1">
    <citation type="journal article" date="2018" name="Int. J. Syst. Evol. Microbiol.">
        <title>Mesosutterella multiformis gen. nov., sp. nov., a member of the family Sutterellaceae and Sutterella megalosphaeroides sp. nov., isolated from human faeces.</title>
        <authorList>
            <person name="Sakamoto M."/>
            <person name="Ikeyama N."/>
            <person name="Kunihiro T."/>
            <person name="Iino T."/>
            <person name="Yuki M."/>
            <person name="Ohkuma M."/>
        </authorList>
    </citation>
    <scope>NUCLEOTIDE SEQUENCE [LARGE SCALE GENOMIC DNA]</scope>
    <source>
        <strain evidence="7 8">4NBBH2</strain>
    </source>
</reference>
<protein>
    <submittedName>
        <fullName evidence="7">Amino acid ABC transporter substrate-binding protein</fullName>
    </submittedName>
</protein>
<evidence type="ECO:0000313" key="7">
    <source>
        <dbReference type="EMBL" id="GBO93306.1"/>
    </source>
</evidence>
<dbReference type="Gene3D" id="3.40.190.10">
    <property type="entry name" value="Periplasmic binding protein-like II"/>
    <property type="match status" value="2"/>
</dbReference>
<dbReference type="InterPro" id="IPR051455">
    <property type="entry name" value="Bact_solute-bind_prot3"/>
</dbReference>
<comment type="similarity">
    <text evidence="1 4">Belongs to the bacterial solute-binding protein 3 family.</text>
</comment>
<dbReference type="CDD" id="cd13692">
    <property type="entry name" value="PBP2_BztA"/>
    <property type="match status" value="1"/>
</dbReference>
<keyword evidence="3 5" id="KW-0732">Signal</keyword>
<evidence type="ECO:0000259" key="6">
    <source>
        <dbReference type="SMART" id="SM00062"/>
    </source>
</evidence>
<comment type="caution">
    <text evidence="7">The sequence shown here is derived from an EMBL/GenBank/DDBJ whole genome shotgun (WGS) entry which is preliminary data.</text>
</comment>
<dbReference type="Proteomes" id="UP000266091">
    <property type="component" value="Unassembled WGS sequence"/>
</dbReference>
<dbReference type="AlphaFoldDB" id="A0A388SAR9"/>
<dbReference type="SMART" id="SM00062">
    <property type="entry name" value="PBPb"/>
    <property type="match status" value="1"/>
</dbReference>
<dbReference type="Pfam" id="PF00497">
    <property type="entry name" value="SBP_bac_3"/>
    <property type="match status" value="1"/>
</dbReference>
<sequence length="342" mass="37364">MNRKQKLIAAAALAAVAATWAIPAQAGRTLNAVKSRGMVVCGVNTAAPGFSGADSRGHWKGLDVDICRAVAAAVLKDANKVKFVPLSSEQRFTALQSGQIDILARNTTWSMSRDASQGSVFVAMDYLDGQGFMVPKKYKIHSAKQLNSATICVQTGTSSEKNLADFARANNIKYKPVVFSTTEATQGAFISGRCQAYTTDRSDLAGARLRAKNPNDYVILPETISKEPLGMAIRRGDDDWFQIVRWSFYTMVEAEELGITQKNADSLRSSKNPNVRRLLGLEEDLGRMIGLDKQWSYRIIKQVGNYGESFEANLGPKTPLGLSRGLNRLWTKGGILISPPIR</sequence>
<proteinExistence type="inferred from homology"/>
<dbReference type="PROSITE" id="PS01039">
    <property type="entry name" value="SBP_BACTERIAL_3"/>
    <property type="match status" value="1"/>
</dbReference>
<evidence type="ECO:0000256" key="1">
    <source>
        <dbReference type="ARBA" id="ARBA00010333"/>
    </source>
</evidence>
<dbReference type="PANTHER" id="PTHR30085:SF7">
    <property type="entry name" value="AMINO-ACID ABC TRANSPORTER-BINDING PROTEIN YHDW-RELATED"/>
    <property type="match status" value="1"/>
</dbReference>
<dbReference type="SUPFAM" id="SSF53850">
    <property type="entry name" value="Periplasmic binding protein-like II"/>
    <property type="match status" value="1"/>
</dbReference>
<dbReference type="InterPro" id="IPR001638">
    <property type="entry name" value="Solute-binding_3/MltF_N"/>
</dbReference>
<evidence type="ECO:0000313" key="8">
    <source>
        <dbReference type="Proteomes" id="UP000266091"/>
    </source>
</evidence>
<gene>
    <name evidence="7" type="ORF">MESMUL_06600</name>
</gene>
<accession>A0A388SAR9</accession>